<dbReference type="AlphaFoldDB" id="A0A9P9FKH0"/>
<comment type="caution">
    <text evidence="7">The sequence shown here is derived from an EMBL/GenBank/DDBJ whole genome shotgun (WGS) entry which is preliminary data.</text>
</comment>
<dbReference type="OrthoDB" id="10264306at2759"/>
<dbReference type="GO" id="GO:0030151">
    <property type="term" value="F:molybdenum ion binding"/>
    <property type="evidence" value="ECO:0007669"/>
    <property type="project" value="UniProtKB-UniRule"/>
</dbReference>
<proteinExistence type="inferred from homology"/>
<evidence type="ECO:0000259" key="6">
    <source>
        <dbReference type="PROSITE" id="PS51340"/>
    </source>
</evidence>
<dbReference type="InterPro" id="IPR000192">
    <property type="entry name" value="Aminotrans_V_dom"/>
</dbReference>
<dbReference type="EC" id="2.8.1.9" evidence="4"/>
<dbReference type="GO" id="GO:0016829">
    <property type="term" value="F:lyase activity"/>
    <property type="evidence" value="ECO:0007669"/>
    <property type="project" value="UniProtKB-UniRule"/>
</dbReference>
<dbReference type="Pfam" id="PF00266">
    <property type="entry name" value="Aminotran_5"/>
    <property type="match status" value="1"/>
</dbReference>
<protein>
    <recommendedName>
        <fullName evidence="4">Molybdenum cofactor sulfurase</fullName>
        <shortName evidence="4">MCS</shortName>
        <shortName evidence="4">MOS</shortName>
        <shortName evidence="4">MoCo sulfurase</shortName>
        <ecNumber evidence="4">2.8.1.9</ecNumber>
    </recommendedName>
    <alternativeName>
        <fullName evidence="4">Molybdenum cofactor sulfurtransferase</fullName>
    </alternativeName>
</protein>
<dbReference type="SUPFAM" id="SSF53383">
    <property type="entry name" value="PLP-dependent transferases"/>
    <property type="match status" value="1"/>
</dbReference>
<dbReference type="Pfam" id="PF03473">
    <property type="entry name" value="MOSC"/>
    <property type="match status" value="1"/>
</dbReference>
<keyword evidence="3 4" id="KW-0501">Molybdenum cofactor biosynthesis</keyword>
<sequence>MPTRNGLGYNAAVEVFRETEYPMIKDSVYLDHAGTTLCAKSVVDSFASEMTSTLLGNPHSASLSSQLSTSRIEDTRMNLLSFFGTDPSQYDIVFVPNATAGVKLVVDAMRSQPQGWFYAYHQACHTSLVGAREESLHSLCLDDDTVESWIDGADPFKDHPQQRPPTTLFSYSAQSHMDGKRYPLSWSADLKENNSDSDSRIFTLLDASSFSATSRLALGQPNISPDFIVLSLYKIFGFPDLGALIVRRSAEFVFDGRKYFGGGTVDMVVCGKEQWHAPKSHFLHERLEDGTLPFHSIMALDIAMGVHRRLFGSMDQVSSHTSYLTQRMLRGLHHLRHANGTPVCSIYTGSSSDPESLGTGPAVSFNIKNSMGAWTSLAEFEKLANLKMMHIRTGGLCSPGGIASALGLQPWEMKRNFSAGYRCGAENDTISGKPTGVIRASVGAMSTKLDVDRFVNFVKEFFQEAMLPNVTTMDVDRHKTTAPINQPSLRVKAITVYPIKSCGGFPIPKGAPWEIRPEGLAWDREWCLIHQGSGYALSQKRCPNMALLKPSLDFEQGLLVVKYLGKPVHGGPSQISIPLSADPSLIDINFQQIQSRVCGDQISAQMYSSDVINGFFSKSLGVPCILARFPPGGLGASSRFAKAQIQRYQQQNMGQRLPGSFPEMPSPPDSDSEQQQPAKLLLSNESPILMIYSTSVDALNREIRGRGGKIVTDKAFRANIVLQKPDGMKGQPAFAEDGWASVCIGRQNFKLLGACRRCQMLCVDQETAEKKEEPFVTLAKTRRFDGKVYFGIHMRHDPPSKNNYTSKETQYPTIEVGEIVTVEARE</sequence>
<evidence type="ECO:0000256" key="4">
    <source>
        <dbReference type="HAMAP-Rule" id="MF_03050"/>
    </source>
</evidence>
<dbReference type="PANTHER" id="PTHR14237">
    <property type="entry name" value="MOLYBDOPTERIN COFACTOR SULFURASE MOSC"/>
    <property type="match status" value="1"/>
</dbReference>
<dbReference type="InterPro" id="IPR005303">
    <property type="entry name" value="MOCOS_middle"/>
</dbReference>
<comment type="function">
    <text evidence="4">Sulfurates the molybdenum cofactor. Sulfation of molybdenum is essential for xanthine dehydrogenase (XDH) and aldehyde oxidase (ADO) enzymes in which molybdenum cofactor is liganded by 1 oxygen and 1 sulfur atom in active form.</text>
</comment>
<evidence type="ECO:0000256" key="2">
    <source>
        <dbReference type="ARBA" id="ARBA00022898"/>
    </source>
</evidence>
<keyword evidence="1 4" id="KW-0808">Transferase</keyword>
<comment type="catalytic activity">
    <reaction evidence="4">
        <text>Mo-molybdopterin + L-cysteine + AH2 = thio-Mo-molybdopterin + L-alanine + A + H2O</text>
        <dbReference type="Rhea" id="RHEA:42636"/>
        <dbReference type="ChEBI" id="CHEBI:13193"/>
        <dbReference type="ChEBI" id="CHEBI:15377"/>
        <dbReference type="ChEBI" id="CHEBI:17499"/>
        <dbReference type="ChEBI" id="CHEBI:35235"/>
        <dbReference type="ChEBI" id="CHEBI:57972"/>
        <dbReference type="ChEBI" id="CHEBI:71302"/>
        <dbReference type="ChEBI" id="CHEBI:82685"/>
        <dbReference type="EC" id="2.8.1.9"/>
    </reaction>
</comment>
<dbReference type="GO" id="GO:0006777">
    <property type="term" value="P:Mo-molybdopterin cofactor biosynthetic process"/>
    <property type="evidence" value="ECO:0007669"/>
    <property type="project" value="UniProtKB-UniRule"/>
</dbReference>
<dbReference type="EMBL" id="JAGMUU010000001">
    <property type="protein sequence ID" value="KAH7163309.1"/>
    <property type="molecule type" value="Genomic_DNA"/>
</dbReference>
<feature type="modified residue" description="N6-(pyridoxal phosphate)lysine" evidence="4">
    <location>
        <position position="234"/>
    </location>
</feature>
<dbReference type="InterPro" id="IPR015424">
    <property type="entry name" value="PyrdxlP-dep_Trfase"/>
</dbReference>
<dbReference type="InterPro" id="IPR015421">
    <property type="entry name" value="PyrdxlP-dep_Trfase_major"/>
</dbReference>
<comment type="cofactor">
    <cofactor evidence="4">
        <name>pyridoxal 5'-phosphate</name>
        <dbReference type="ChEBI" id="CHEBI:597326"/>
    </cofactor>
</comment>
<dbReference type="GO" id="GO:0008265">
    <property type="term" value="F:molybdenum cofactor sulfurtransferase activity"/>
    <property type="evidence" value="ECO:0007669"/>
    <property type="project" value="UniProtKB-UniRule"/>
</dbReference>
<dbReference type="GO" id="GO:0030170">
    <property type="term" value="F:pyridoxal phosphate binding"/>
    <property type="evidence" value="ECO:0007669"/>
    <property type="project" value="UniProtKB-UniRule"/>
</dbReference>
<dbReference type="InterPro" id="IPR005302">
    <property type="entry name" value="MoCF_Sase_C"/>
</dbReference>
<comment type="similarity">
    <text evidence="4">Belongs to the class-V pyridoxal-phosphate-dependent aminotransferase family. MOCOS subfamily.</text>
</comment>
<evidence type="ECO:0000313" key="8">
    <source>
        <dbReference type="Proteomes" id="UP000717696"/>
    </source>
</evidence>
<dbReference type="InterPro" id="IPR015422">
    <property type="entry name" value="PyrdxlP-dep_Trfase_small"/>
</dbReference>
<feature type="region of interest" description="Disordered" evidence="5">
    <location>
        <begin position="651"/>
        <end position="676"/>
    </location>
</feature>
<keyword evidence="8" id="KW-1185">Reference proteome</keyword>
<evidence type="ECO:0000256" key="5">
    <source>
        <dbReference type="SAM" id="MobiDB-lite"/>
    </source>
</evidence>
<evidence type="ECO:0000256" key="3">
    <source>
        <dbReference type="ARBA" id="ARBA00023150"/>
    </source>
</evidence>
<gene>
    <name evidence="4" type="primary">hxB</name>
    <name evidence="7" type="ORF">B0J13DRAFT_34681</name>
</gene>
<dbReference type="InterPro" id="IPR028886">
    <property type="entry name" value="MoCo_sulfurase"/>
</dbReference>
<evidence type="ECO:0000313" key="7">
    <source>
        <dbReference type="EMBL" id="KAH7163309.1"/>
    </source>
</evidence>
<dbReference type="SUPFAM" id="SSF141673">
    <property type="entry name" value="MOSC N-terminal domain-like"/>
    <property type="match status" value="1"/>
</dbReference>
<dbReference type="PANTHER" id="PTHR14237:SF80">
    <property type="entry name" value="MOLYBDENUM COFACTOR SULFURASE"/>
    <property type="match status" value="1"/>
</dbReference>
<organism evidence="7 8">
    <name type="scientific">Dactylonectria estremocensis</name>
    <dbReference type="NCBI Taxonomy" id="1079267"/>
    <lineage>
        <taxon>Eukaryota</taxon>
        <taxon>Fungi</taxon>
        <taxon>Dikarya</taxon>
        <taxon>Ascomycota</taxon>
        <taxon>Pezizomycotina</taxon>
        <taxon>Sordariomycetes</taxon>
        <taxon>Hypocreomycetidae</taxon>
        <taxon>Hypocreales</taxon>
        <taxon>Nectriaceae</taxon>
        <taxon>Dactylonectria</taxon>
    </lineage>
</organism>
<dbReference type="HAMAP" id="MF_03050">
    <property type="entry name" value="MOCOS"/>
    <property type="match status" value="1"/>
</dbReference>
<accession>A0A9P9FKH0</accession>
<dbReference type="Gene3D" id="3.40.640.10">
    <property type="entry name" value="Type I PLP-dependent aspartate aminotransferase-like (Major domain)"/>
    <property type="match status" value="1"/>
</dbReference>
<dbReference type="Gene3D" id="3.90.1150.10">
    <property type="entry name" value="Aspartate Aminotransferase, domain 1"/>
    <property type="match status" value="1"/>
</dbReference>
<keyword evidence="2 4" id="KW-0663">Pyridoxal phosphate</keyword>
<feature type="active site" evidence="4">
    <location>
        <position position="397"/>
    </location>
</feature>
<name>A0A9P9FKH0_9HYPO</name>
<dbReference type="Pfam" id="PF03476">
    <property type="entry name" value="MOSC_N"/>
    <property type="match status" value="1"/>
</dbReference>
<feature type="domain" description="MOSC" evidence="6">
    <location>
        <begin position="655"/>
        <end position="823"/>
    </location>
</feature>
<dbReference type="PROSITE" id="PS51340">
    <property type="entry name" value="MOSC"/>
    <property type="match status" value="1"/>
</dbReference>
<evidence type="ECO:0000256" key="1">
    <source>
        <dbReference type="ARBA" id="ARBA00022679"/>
    </source>
</evidence>
<dbReference type="Proteomes" id="UP000717696">
    <property type="component" value="Unassembled WGS sequence"/>
</dbReference>
<reference evidence="7" key="1">
    <citation type="journal article" date="2021" name="Nat. Commun.">
        <title>Genetic determinants of endophytism in the Arabidopsis root mycobiome.</title>
        <authorList>
            <person name="Mesny F."/>
            <person name="Miyauchi S."/>
            <person name="Thiergart T."/>
            <person name="Pickel B."/>
            <person name="Atanasova L."/>
            <person name="Karlsson M."/>
            <person name="Huettel B."/>
            <person name="Barry K.W."/>
            <person name="Haridas S."/>
            <person name="Chen C."/>
            <person name="Bauer D."/>
            <person name="Andreopoulos W."/>
            <person name="Pangilinan J."/>
            <person name="LaButti K."/>
            <person name="Riley R."/>
            <person name="Lipzen A."/>
            <person name="Clum A."/>
            <person name="Drula E."/>
            <person name="Henrissat B."/>
            <person name="Kohler A."/>
            <person name="Grigoriev I.V."/>
            <person name="Martin F.M."/>
            <person name="Hacquard S."/>
        </authorList>
    </citation>
    <scope>NUCLEOTIDE SEQUENCE</scope>
    <source>
        <strain evidence="7">MPI-CAGE-AT-0021</strain>
    </source>
</reference>